<protein>
    <recommendedName>
        <fullName evidence="3">Carboxypeptidase regulatory-like domain-containing protein</fullName>
    </recommendedName>
</protein>
<evidence type="ECO:0000313" key="1">
    <source>
        <dbReference type="EMBL" id="ANJ00201.1"/>
    </source>
</evidence>
<organism evidence="1 2">
    <name type="scientific">Polynucleobacter wuianus</name>
    <dbReference type="NCBI Taxonomy" id="1743168"/>
    <lineage>
        <taxon>Bacteria</taxon>
        <taxon>Pseudomonadati</taxon>
        <taxon>Pseudomonadota</taxon>
        <taxon>Betaproteobacteria</taxon>
        <taxon>Burkholderiales</taxon>
        <taxon>Burkholderiaceae</taxon>
        <taxon>Polynucleobacter</taxon>
    </lineage>
</organism>
<dbReference type="EMBL" id="CP015922">
    <property type="protein sequence ID" value="ANJ00201.1"/>
    <property type="molecule type" value="Genomic_DNA"/>
</dbReference>
<dbReference type="AlphaFoldDB" id="A0A191UH27"/>
<keyword evidence="2" id="KW-1185">Reference proteome</keyword>
<dbReference type="RefSeq" id="WP_068949207.1">
    <property type="nucleotide sequence ID" value="NZ_CP015922.1"/>
</dbReference>
<sequence>MKTLLQWLLATFLWVAVGFVLAQVPPTQHSGGISYISGGVGEEETTAILAEAKLWPVLLELSQIENGRGVWIFGANIKVVDSKKQVLFNAQADGPYMLINLEAGDYIIEASYQGVEQKRALSVKTNSSQKISLFWK</sequence>
<evidence type="ECO:0000313" key="2">
    <source>
        <dbReference type="Proteomes" id="UP000078463"/>
    </source>
</evidence>
<evidence type="ECO:0008006" key="3">
    <source>
        <dbReference type="Google" id="ProtNLM"/>
    </source>
</evidence>
<proteinExistence type="predicted"/>
<dbReference type="OrthoDB" id="5568005at2"/>
<dbReference type="Proteomes" id="UP000078463">
    <property type="component" value="Chromosome"/>
</dbReference>
<reference evidence="2" key="1">
    <citation type="submission" date="2016-05" db="EMBL/GenBank/DDBJ databases">
        <title>Polynucleobacter sp. QLW-P1FAT50C-4 genome.</title>
        <authorList>
            <person name="Hahn M.W."/>
        </authorList>
    </citation>
    <scope>NUCLEOTIDE SEQUENCE [LARGE SCALE GENOMIC DNA]</scope>
    <source>
        <strain evidence="2">QLW-P1FAT50C-4</strain>
    </source>
</reference>
<dbReference type="Gene3D" id="2.60.40.1120">
    <property type="entry name" value="Carboxypeptidase-like, regulatory domain"/>
    <property type="match status" value="1"/>
</dbReference>
<name>A0A191UH27_9BURK</name>
<accession>A0A191UH27</accession>
<dbReference type="KEGG" id="pwu:A8O14_08985"/>
<dbReference type="STRING" id="1743168.A8O14_08985"/>
<gene>
    <name evidence="1" type="ORF">A8O14_08985</name>
</gene>